<feature type="region of interest" description="Disordered" evidence="2">
    <location>
        <begin position="142"/>
        <end position="164"/>
    </location>
</feature>
<keyword evidence="5" id="KW-1185">Reference proteome</keyword>
<keyword evidence="1" id="KW-0418">Kinase</keyword>
<sequence length="164" mass="17583">MLSPHWTSAPVPPASGEVWAWDVGSVADLPAIRRQLRTRLNADGGLPDANSAAAERVILAFDELVSNALRHGRGPVHAQVTASADCFLLDVSDAAVDQPPTAVDRDPAYGGMGLHLVAAYAGSHGFHLRGVRKHVWAALPVEPQPDPDPVLPRARLRKTPRLDY</sequence>
<dbReference type="OrthoDB" id="3297757at2"/>
<evidence type="ECO:0000313" key="4">
    <source>
        <dbReference type="EMBL" id="KGH46496.1"/>
    </source>
</evidence>
<dbReference type="EMBL" id="JPMX01000049">
    <property type="protein sequence ID" value="KGH46496.1"/>
    <property type="molecule type" value="Genomic_DNA"/>
</dbReference>
<feature type="compositionally biased region" description="Basic residues" evidence="2">
    <location>
        <begin position="154"/>
        <end position="164"/>
    </location>
</feature>
<dbReference type="Proteomes" id="UP000029713">
    <property type="component" value="Unassembled WGS sequence"/>
</dbReference>
<dbReference type="Pfam" id="PF13581">
    <property type="entry name" value="HATPase_c_2"/>
    <property type="match status" value="1"/>
</dbReference>
<gene>
    <name evidence="4" type="ORF">IN07_12070</name>
</gene>
<dbReference type="GO" id="GO:0004674">
    <property type="term" value="F:protein serine/threonine kinase activity"/>
    <property type="evidence" value="ECO:0007669"/>
    <property type="project" value="UniProtKB-KW"/>
</dbReference>
<comment type="caution">
    <text evidence="4">The sequence shown here is derived from an EMBL/GenBank/DDBJ whole genome shotgun (WGS) entry which is preliminary data.</text>
</comment>
<dbReference type="PANTHER" id="PTHR35526:SF3">
    <property type="entry name" value="ANTI-SIGMA-F FACTOR RSBW"/>
    <property type="match status" value="1"/>
</dbReference>
<evidence type="ECO:0000313" key="5">
    <source>
        <dbReference type="Proteomes" id="UP000029713"/>
    </source>
</evidence>
<dbReference type="PANTHER" id="PTHR35526">
    <property type="entry name" value="ANTI-SIGMA-F FACTOR RSBW-RELATED"/>
    <property type="match status" value="1"/>
</dbReference>
<protein>
    <recommendedName>
        <fullName evidence="3">Histidine kinase/HSP90-like ATPase domain-containing protein</fullName>
    </recommendedName>
</protein>
<organism evidence="4 5">
    <name type="scientific">Modestobacter caceresii</name>
    <dbReference type="NCBI Taxonomy" id="1522368"/>
    <lineage>
        <taxon>Bacteria</taxon>
        <taxon>Bacillati</taxon>
        <taxon>Actinomycetota</taxon>
        <taxon>Actinomycetes</taxon>
        <taxon>Geodermatophilales</taxon>
        <taxon>Geodermatophilaceae</taxon>
        <taxon>Modestobacter</taxon>
    </lineage>
</organism>
<dbReference type="InterPro" id="IPR003594">
    <property type="entry name" value="HATPase_dom"/>
</dbReference>
<dbReference type="Gene3D" id="3.30.565.10">
    <property type="entry name" value="Histidine kinase-like ATPase, C-terminal domain"/>
    <property type="match status" value="1"/>
</dbReference>
<name>A0A098Y9S4_9ACTN</name>
<dbReference type="CDD" id="cd16936">
    <property type="entry name" value="HATPase_RsbW-like"/>
    <property type="match status" value="1"/>
</dbReference>
<feature type="domain" description="Histidine kinase/HSP90-like ATPase" evidence="3">
    <location>
        <begin position="27"/>
        <end position="136"/>
    </location>
</feature>
<dbReference type="RefSeq" id="WP_036336017.1">
    <property type="nucleotide sequence ID" value="NZ_JPMX01000049.1"/>
</dbReference>
<keyword evidence="1" id="KW-0808">Transferase</keyword>
<proteinExistence type="predicted"/>
<keyword evidence="1" id="KW-0723">Serine/threonine-protein kinase</keyword>
<evidence type="ECO:0000259" key="3">
    <source>
        <dbReference type="Pfam" id="PF13581"/>
    </source>
</evidence>
<dbReference type="SUPFAM" id="SSF55874">
    <property type="entry name" value="ATPase domain of HSP90 chaperone/DNA topoisomerase II/histidine kinase"/>
    <property type="match status" value="1"/>
</dbReference>
<evidence type="ECO:0000256" key="2">
    <source>
        <dbReference type="SAM" id="MobiDB-lite"/>
    </source>
</evidence>
<dbReference type="InterPro" id="IPR050267">
    <property type="entry name" value="Anti-sigma-factor_SerPK"/>
</dbReference>
<dbReference type="InterPro" id="IPR036890">
    <property type="entry name" value="HATPase_C_sf"/>
</dbReference>
<evidence type="ECO:0000256" key="1">
    <source>
        <dbReference type="ARBA" id="ARBA00022527"/>
    </source>
</evidence>
<reference evidence="4 5" key="1">
    <citation type="submission" date="2014-07" db="EMBL/GenBank/DDBJ databases">
        <title>Biosystematic studies on Modestobacter strains isolated from extreme hyper-arid desert soil and from historic building.</title>
        <authorList>
            <person name="Bukarasam K."/>
            <person name="Bull A."/>
            <person name="Girard G."/>
            <person name="van Wezel G."/>
            <person name="Goodfellow M."/>
        </authorList>
    </citation>
    <scope>NUCLEOTIDE SEQUENCE [LARGE SCALE GENOMIC DNA]</scope>
    <source>
        <strain evidence="4 5">KNN45-2b</strain>
    </source>
</reference>
<dbReference type="AlphaFoldDB" id="A0A098Y9S4"/>
<dbReference type="STRING" id="1522368.IN07_12070"/>
<accession>A0A098Y9S4</accession>